<dbReference type="AlphaFoldDB" id="A0A1V9WZ18"/>
<dbReference type="Pfam" id="PF00412">
    <property type="entry name" value="LIM"/>
    <property type="match status" value="1"/>
</dbReference>
<evidence type="ECO:0000313" key="9">
    <source>
        <dbReference type="Proteomes" id="UP000192247"/>
    </source>
</evidence>
<keyword evidence="6" id="KW-1133">Transmembrane helix</keyword>
<reference evidence="8 9" key="1">
    <citation type="journal article" date="2017" name="Gigascience">
        <title>Draft genome of the honey bee ectoparasitic mite, Tropilaelaps mercedesae, is shaped by the parasitic life history.</title>
        <authorList>
            <person name="Dong X."/>
            <person name="Armstrong S.D."/>
            <person name="Xia D."/>
            <person name="Makepeace B.L."/>
            <person name="Darby A.C."/>
            <person name="Kadowaki T."/>
        </authorList>
    </citation>
    <scope>NUCLEOTIDE SEQUENCE [LARGE SCALE GENOMIC DNA]</scope>
    <source>
        <strain evidence="8">Wuxi-XJTLU</strain>
    </source>
</reference>
<dbReference type="GO" id="GO:0046872">
    <property type="term" value="F:metal ion binding"/>
    <property type="evidence" value="ECO:0007669"/>
    <property type="project" value="UniProtKB-KW"/>
</dbReference>
<evidence type="ECO:0000256" key="2">
    <source>
        <dbReference type="ARBA" id="ARBA00022833"/>
    </source>
</evidence>
<dbReference type="Gene3D" id="2.10.110.10">
    <property type="entry name" value="Cysteine Rich Protein"/>
    <property type="match status" value="1"/>
</dbReference>
<feature type="domain" description="LIM zinc-binding" evidence="7">
    <location>
        <begin position="90"/>
        <end position="154"/>
    </location>
</feature>
<keyword evidence="9" id="KW-1185">Reference proteome</keyword>
<keyword evidence="6" id="KW-0812">Transmembrane</keyword>
<keyword evidence="1 4" id="KW-0479">Metal-binding</keyword>
<evidence type="ECO:0000256" key="5">
    <source>
        <dbReference type="SAM" id="MobiDB-lite"/>
    </source>
</evidence>
<evidence type="ECO:0000256" key="3">
    <source>
        <dbReference type="ARBA" id="ARBA00023038"/>
    </source>
</evidence>
<feature type="region of interest" description="Disordered" evidence="5">
    <location>
        <begin position="65"/>
        <end position="84"/>
    </location>
</feature>
<name>A0A1V9WZ18_9ACAR</name>
<dbReference type="InParanoid" id="A0A1V9WZ18"/>
<dbReference type="OrthoDB" id="1112565at2759"/>
<keyword evidence="6" id="KW-0472">Membrane</keyword>
<organism evidence="8 9">
    <name type="scientific">Tropilaelaps mercedesae</name>
    <dbReference type="NCBI Taxonomy" id="418985"/>
    <lineage>
        <taxon>Eukaryota</taxon>
        <taxon>Metazoa</taxon>
        <taxon>Ecdysozoa</taxon>
        <taxon>Arthropoda</taxon>
        <taxon>Chelicerata</taxon>
        <taxon>Arachnida</taxon>
        <taxon>Acari</taxon>
        <taxon>Parasitiformes</taxon>
        <taxon>Mesostigmata</taxon>
        <taxon>Gamasina</taxon>
        <taxon>Dermanyssoidea</taxon>
        <taxon>Laelapidae</taxon>
        <taxon>Tropilaelaps</taxon>
    </lineage>
</organism>
<keyword evidence="2 4" id="KW-0862">Zinc</keyword>
<feature type="transmembrane region" description="Helical" evidence="6">
    <location>
        <begin position="459"/>
        <end position="478"/>
    </location>
</feature>
<keyword evidence="3 4" id="KW-0440">LIM domain</keyword>
<protein>
    <recommendedName>
        <fullName evidence="7">LIM zinc-binding domain-containing protein</fullName>
    </recommendedName>
</protein>
<dbReference type="PROSITE" id="PS00478">
    <property type="entry name" value="LIM_DOMAIN_1"/>
    <property type="match status" value="1"/>
</dbReference>
<evidence type="ECO:0000259" key="7">
    <source>
        <dbReference type="PROSITE" id="PS50023"/>
    </source>
</evidence>
<dbReference type="Proteomes" id="UP000192247">
    <property type="component" value="Unassembled WGS sequence"/>
</dbReference>
<dbReference type="PROSITE" id="PS50023">
    <property type="entry name" value="LIM_DOMAIN_2"/>
    <property type="match status" value="1"/>
</dbReference>
<evidence type="ECO:0000256" key="6">
    <source>
        <dbReference type="SAM" id="Phobius"/>
    </source>
</evidence>
<proteinExistence type="predicted"/>
<accession>A0A1V9WZ18</accession>
<dbReference type="SMART" id="SM00132">
    <property type="entry name" value="LIM"/>
    <property type="match status" value="1"/>
</dbReference>
<evidence type="ECO:0000256" key="1">
    <source>
        <dbReference type="ARBA" id="ARBA00022723"/>
    </source>
</evidence>
<dbReference type="CDD" id="cd08368">
    <property type="entry name" value="LIM"/>
    <property type="match status" value="1"/>
</dbReference>
<comment type="caution">
    <text evidence="8">The sequence shown here is derived from an EMBL/GenBank/DDBJ whole genome shotgun (WGS) entry which is preliminary data.</text>
</comment>
<evidence type="ECO:0000256" key="4">
    <source>
        <dbReference type="PROSITE-ProRule" id="PRU00125"/>
    </source>
</evidence>
<gene>
    <name evidence="8" type="ORF">BIW11_14098</name>
</gene>
<dbReference type="InterPro" id="IPR001781">
    <property type="entry name" value="Znf_LIM"/>
</dbReference>
<evidence type="ECO:0000313" key="8">
    <source>
        <dbReference type="EMBL" id="OQR66525.1"/>
    </source>
</evidence>
<sequence length="495" mass="55541">MARHSRSSSAVLMSRPLRWRTFHERRVHLLSQSSIQETTHWFGGAEDTCDSWMFSSFNNESKTQTSLHYGQKGRHKQRAKSSTGEIKGFPPCPYCSREVLEAQESTVITIFGLKWHNSCFRCDRCSRQLQALGGFICLLNSPICMECYLAIHPKDQGRKSLLDVDKASRYSRSGNLLVPDETYGSARSASLASDLFGIVYFNESDNNLFFEDSFVTVEQFDTSQDLVRRNSTPLFVYSKIQPSSDYGFASFSGIFASDDDGLANQSQDSQSQDSTLGKFHSALTGCEADAATFSRLHQCQLARKPCWTDESNHSGSYLSNVSFCTPISCTDDEIICSLRDETALVRRDDTPAPLRSIFDKWKDLTMFPNDMTFIIVPDTFRQRSLLTSLRALKNITSYVGTHEAPETVVEISVKTRNTLVDDWALPDFAVSCQRGKCRPHCRQDGERVVPASTPRRRCVVVKICFTVAILFMAAVFLYDVLCSGSQGSTTGRVCT</sequence>
<dbReference type="EMBL" id="MNPL01032104">
    <property type="protein sequence ID" value="OQR66525.1"/>
    <property type="molecule type" value="Genomic_DNA"/>
</dbReference>